<comment type="similarity">
    <text evidence="1">Belongs to the disease resistance NB-LRR family.</text>
</comment>
<dbReference type="InterPro" id="IPR000477">
    <property type="entry name" value="RT_dom"/>
</dbReference>
<dbReference type="Proteomes" id="UP000826271">
    <property type="component" value="Unassembled WGS sequence"/>
</dbReference>
<name>A0AAV6X3E5_9LAMI</name>
<keyword evidence="2" id="KW-0433">Leucine-rich repeat</keyword>
<evidence type="ECO:0000256" key="5">
    <source>
        <dbReference type="ARBA" id="ARBA00022821"/>
    </source>
</evidence>
<evidence type="ECO:0000313" key="8">
    <source>
        <dbReference type="EMBL" id="KAG8375192.1"/>
    </source>
</evidence>
<evidence type="ECO:0000256" key="4">
    <source>
        <dbReference type="ARBA" id="ARBA00022741"/>
    </source>
</evidence>
<organism evidence="8 9">
    <name type="scientific">Buddleja alternifolia</name>
    <dbReference type="NCBI Taxonomy" id="168488"/>
    <lineage>
        <taxon>Eukaryota</taxon>
        <taxon>Viridiplantae</taxon>
        <taxon>Streptophyta</taxon>
        <taxon>Embryophyta</taxon>
        <taxon>Tracheophyta</taxon>
        <taxon>Spermatophyta</taxon>
        <taxon>Magnoliopsida</taxon>
        <taxon>eudicotyledons</taxon>
        <taxon>Gunneridae</taxon>
        <taxon>Pentapetalae</taxon>
        <taxon>asterids</taxon>
        <taxon>lamiids</taxon>
        <taxon>Lamiales</taxon>
        <taxon>Scrophulariaceae</taxon>
        <taxon>Buddlejeae</taxon>
        <taxon>Buddleja</taxon>
    </lineage>
</organism>
<dbReference type="Gene3D" id="1.20.5.4130">
    <property type="match status" value="1"/>
</dbReference>
<dbReference type="PRINTS" id="PR00364">
    <property type="entry name" value="DISEASERSIST"/>
</dbReference>
<proteinExistence type="inferred from homology"/>
<keyword evidence="5" id="KW-0611">Plant defense</keyword>
<dbReference type="GO" id="GO:0005524">
    <property type="term" value="F:ATP binding"/>
    <property type="evidence" value="ECO:0007669"/>
    <property type="project" value="UniProtKB-KW"/>
</dbReference>
<keyword evidence="3" id="KW-0677">Repeat</keyword>
<dbReference type="Pfam" id="PF00078">
    <property type="entry name" value="RVT_1"/>
    <property type="match status" value="1"/>
</dbReference>
<dbReference type="Pfam" id="PF00931">
    <property type="entry name" value="NB-ARC"/>
    <property type="match status" value="1"/>
</dbReference>
<reference evidence="8" key="1">
    <citation type="submission" date="2019-10" db="EMBL/GenBank/DDBJ databases">
        <authorList>
            <person name="Zhang R."/>
            <person name="Pan Y."/>
            <person name="Wang J."/>
            <person name="Ma R."/>
            <person name="Yu S."/>
        </authorList>
    </citation>
    <scope>NUCLEOTIDE SEQUENCE</scope>
    <source>
        <strain evidence="8">LA-IB0</strain>
        <tissue evidence="8">Leaf</tissue>
    </source>
</reference>
<gene>
    <name evidence="8" type="ORF">BUALT_Bualt10G0074700</name>
</gene>
<evidence type="ECO:0000256" key="2">
    <source>
        <dbReference type="ARBA" id="ARBA00022614"/>
    </source>
</evidence>
<keyword evidence="6" id="KW-0067">ATP-binding</keyword>
<dbReference type="FunFam" id="3.40.50.300:FF:001091">
    <property type="entry name" value="Probable disease resistance protein At1g61300"/>
    <property type="match status" value="1"/>
</dbReference>
<dbReference type="PROSITE" id="PS50878">
    <property type="entry name" value="RT_POL"/>
    <property type="match status" value="1"/>
</dbReference>
<evidence type="ECO:0000256" key="6">
    <source>
        <dbReference type="ARBA" id="ARBA00022840"/>
    </source>
</evidence>
<evidence type="ECO:0000259" key="7">
    <source>
        <dbReference type="PROSITE" id="PS50878"/>
    </source>
</evidence>
<keyword evidence="9" id="KW-1185">Reference proteome</keyword>
<sequence>MTLCVPGDGILFSGGKTEEPPFLHASSSDVQMGDPLSPYLFVLCMERLAYSIEEAVVGKTWDPIPACQGGPRFSHIFFADDLILMARATRNNLSTVKTILKGFCDASRLMVNRGKSKVFFAKCTKRRDKRRIAMELDFGCTENLGKYLGVPITHGRASPGTYRSLIDRVQSRLSSWKAKLLNFAGRLTLVKSIMAALPIHTMQSAWLPQGTCNHLDKLNRAFLWATCASPKKFHSVKWETMIKKKDKEGLGIRTMQETNVALLAKFPSLNHLVILKFDHQMAESAVYFVLDRLSAWMHKEQKLLGSIGENAEFIRDELGHIRAFLRVADEKEETDPQLKEWVTQVRDIAYDAEDVMDKFMLRFAGQRSEAFFGCIKRIYVSMKNLKARRQISLEMGAIRSRVKSVSKSQQRYKDIYGTLDQEFGHAKSTWYNSRGDALLLEEAEVVGIEKPKTQLIQWLSKTVSCELKVTSVVDAGGLGKTTLVKKVYDDPTVKMHFSTHIWITVSNSFKLEELLRTMIRRLVSELKQPPPEGLQSMDADEMKEFVYKFLQHRSYIIVLDDVWRVGAWEAIRYAFPRSEAFGFIVITTRFQSIGHAASIETNGHVYNLEPLSQEESKTLFCKKAFLGGSCPSYLAEIAELS</sequence>
<accession>A0AAV6X3E5</accession>
<keyword evidence="4" id="KW-0547">Nucleotide-binding</keyword>
<dbReference type="SUPFAM" id="SSF52540">
    <property type="entry name" value="P-loop containing nucleoside triphosphate hydrolases"/>
    <property type="match status" value="1"/>
</dbReference>
<dbReference type="InterPro" id="IPR002182">
    <property type="entry name" value="NB-ARC"/>
</dbReference>
<comment type="caution">
    <text evidence="8">The sequence shown here is derived from an EMBL/GenBank/DDBJ whole genome shotgun (WGS) entry which is preliminary data.</text>
</comment>
<dbReference type="EMBL" id="WHWC01000010">
    <property type="protein sequence ID" value="KAG8375192.1"/>
    <property type="molecule type" value="Genomic_DNA"/>
</dbReference>
<dbReference type="AlphaFoldDB" id="A0AAV6X3E5"/>
<dbReference type="GO" id="GO:0006952">
    <property type="term" value="P:defense response"/>
    <property type="evidence" value="ECO:0007669"/>
    <property type="project" value="UniProtKB-KW"/>
</dbReference>
<dbReference type="CDD" id="cd14798">
    <property type="entry name" value="RX-CC_like"/>
    <property type="match status" value="1"/>
</dbReference>
<dbReference type="PANTHER" id="PTHR19338">
    <property type="entry name" value="TRANSLOCASE OF INNER MITOCHONDRIAL MEMBRANE 13 HOMOLOG"/>
    <property type="match status" value="1"/>
</dbReference>
<dbReference type="InterPro" id="IPR041118">
    <property type="entry name" value="Rx_N"/>
</dbReference>
<dbReference type="GO" id="GO:0043531">
    <property type="term" value="F:ADP binding"/>
    <property type="evidence" value="ECO:0007669"/>
    <property type="project" value="InterPro"/>
</dbReference>
<dbReference type="Gene3D" id="3.40.50.300">
    <property type="entry name" value="P-loop containing nucleotide triphosphate hydrolases"/>
    <property type="match status" value="1"/>
</dbReference>
<evidence type="ECO:0000256" key="3">
    <source>
        <dbReference type="ARBA" id="ARBA00022737"/>
    </source>
</evidence>
<dbReference type="InterPro" id="IPR027417">
    <property type="entry name" value="P-loop_NTPase"/>
</dbReference>
<dbReference type="Pfam" id="PF18052">
    <property type="entry name" value="Rx_N"/>
    <property type="match status" value="1"/>
</dbReference>
<evidence type="ECO:0000256" key="1">
    <source>
        <dbReference type="ARBA" id="ARBA00008894"/>
    </source>
</evidence>
<protein>
    <recommendedName>
        <fullName evidence="7">Reverse transcriptase domain-containing protein</fullName>
    </recommendedName>
</protein>
<feature type="domain" description="Reverse transcriptase" evidence="7">
    <location>
        <begin position="1"/>
        <end position="152"/>
    </location>
</feature>
<evidence type="ECO:0000313" key="9">
    <source>
        <dbReference type="Proteomes" id="UP000826271"/>
    </source>
</evidence>
<dbReference type="InterPro" id="IPR038005">
    <property type="entry name" value="RX-like_CC"/>
</dbReference>
<dbReference type="PANTHER" id="PTHR19338:SF32">
    <property type="entry name" value="OS06G0287500 PROTEIN"/>
    <property type="match status" value="1"/>
</dbReference>